<dbReference type="InterPro" id="IPR058512">
    <property type="entry name" value="DUF8199"/>
</dbReference>
<accession>A0ABY6CWL7</accession>
<sequence length="138" mass="15538">MKQLTSILLAAAMLFGSMGFSMGTHFCGGEAMMDVLVLGHEHMDCGMGDMDQTCEADSHTLTIKKAPCCENVYWSLQLEEVYAHDIAAVSVQPMIAAVLLYDWSTSPWQEVELLKFFVPYTPPPLRRVLRVLYQTFRL</sequence>
<dbReference type="RefSeq" id="WP_263050058.1">
    <property type="nucleotide sequence ID" value="NZ_CP106735.1"/>
</dbReference>
<gene>
    <name evidence="2" type="ORF">N7E81_13195</name>
</gene>
<feature type="signal peptide" evidence="1">
    <location>
        <begin position="1"/>
        <end position="23"/>
    </location>
</feature>
<evidence type="ECO:0000313" key="3">
    <source>
        <dbReference type="Proteomes" id="UP001062165"/>
    </source>
</evidence>
<dbReference type="Pfam" id="PF26622">
    <property type="entry name" value="DUF8199"/>
    <property type="match status" value="1"/>
</dbReference>
<keyword evidence="1" id="KW-0732">Signal</keyword>
<keyword evidence="3" id="KW-1185">Reference proteome</keyword>
<reference evidence="2" key="1">
    <citation type="submission" date="2022-10" db="EMBL/GenBank/DDBJ databases">
        <title>Comparative genomics and taxonomic characterization of three novel marine species of genus Reichenbachiella exhibiting antioxidant and polysaccharide degradation activities.</title>
        <authorList>
            <person name="Muhammad N."/>
            <person name="Lee Y.-J."/>
            <person name="Ko J."/>
            <person name="Kim S.-G."/>
        </authorList>
    </citation>
    <scope>NUCLEOTIDE SEQUENCE</scope>
    <source>
        <strain evidence="2">Wsw4-B4</strain>
    </source>
</reference>
<proteinExistence type="predicted"/>
<name>A0ABY6CWL7_9BACT</name>
<organism evidence="2 3">
    <name type="scientific">Reichenbachiella carrageenanivorans</name>
    <dbReference type="NCBI Taxonomy" id="2979869"/>
    <lineage>
        <taxon>Bacteria</taxon>
        <taxon>Pseudomonadati</taxon>
        <taxon>Bacteroidota</taxon>
        <taxon>Cytophagia</taxon>
        <taxon>Cytophagales</taxon>
        <taxon>Reichenbachiellaceae</taxon>
        <taxon>Reichenbachiella</taxon>
    </lineage>
</organism>
<evidence type="ECO:0000313" key="2">
    <source>
        <dbReference type="EMBL" id="UXX78312.1"/>
    </source>
</evidence>
<dbReference type="InterPro" id="IPR058060">
    <property type="entry name" value="HYC_CC_PP"/>
</dbReference>
<evidence type="ECO:0000256" key="1">
    <source>
        <dbReference type="SAM" id="SignalP"/>
    </source>
</evidence>
<dbReference type="NCBIfam" id="NF047658">
    <property type="entry name" value="HYC_CC_PP"/>
    <property type="match status" value="1"/>
</dbReference>
<dbReference type="EMBL" id="CP106735">
    <property type="protein sequence ID" value="UXX78312.1"/>
    <property type="molecule type" value="Genomic_DNA"/>
</dbReference>
<feature type="chain" id="PRO_5046329584" evidence="1">
    <location>
        <begin position="24"/>
        <end position="138"/>
    </location>
</feature>
<dbReference type="Proteomes" id="UP001062165">
    <property type="component" value="Chromosome"/>
</dbReference>
<protein>
    <submittedName>
        <fullName evidence="2">Uncharacterized protein</fullName>
    </submittedName>
</protein>